<dbReference type="Proteomes" id="UP000255352">
    <property type="component" value="Unassembled WGS sequence"/>
</dbReference>
<feature type="region of interest" description="Disordered" evidence="2">
    <location>
        <begin position="136"/>
        <end position="156"/>
    </location>
</feature>
<gene>
    <name evidence="3" type="ORF">NCTC13760_00767</name>
</gene>
<organism evidence="3 4">
    <name type="scientific">Streptococcus infantarius</name>
    <dbReference type="NCBI Taxonomy" id="102684"/>
    <lineage>
        <taxon>Bacteria</taxon>
        <taxon>Bacillati</taxon>
        <taxon>Bacillota</taxon>
        <taxon>Bacilli</taxon>
        <taxon>Lactobacillales</taxon>
        <taxon>Streptococcaceae</taxon>
        <taxon>Streptococcus</taxon>
    </lineage>
</organism>
<proteinExistence type="predicted"/>
<evidence type="ECO:0000256" key="1">
    <source>
        <dbReference type="SAM" id="Coils"/>
    </source>
</evidence>
<evidence type="ECO:0000313" key="4">
    <source>
        <dbReference type="Proteomes" id="UP000255352"/>
    </source>
</evidence>
<name>A0A380KLA5_9STRE</name>
<keyword evidence="1" id="KW-0175">Coiled coil</keyword>
<reference evidence="3 4" key="1">
    <citation type="submission" date="2018-06" db="EMBL/GenBank/DDBJ databases">
        <authorList>
            <consortium name="Pathogen Informatics"/>
            <person name="Doyle S."/>
        </authorList>
    </citation>
    <scope>NUCLEOTIDE SEQUENCE [LARGE SCALE GENOMIC DNA]</scope>
    <source>
        <strain evidence="3 4">NCTC13760</strain>
    </source>
</reference>
<evidence type="ECO:0000256" key="2">
    <source>
        <dbReference type="SAM" id="MobiDB-lite"/>
    </source>
</evidence>
<dbReference type="InterPro" id="IPR025580">
    <property type="entry name" value="Gp46"/>
</dbReference>
<protein>
    <submittedName>
        <fullName evidence="3">Gp39</fullName>
    </submittedName>
</protein>
<dbReference type="SUPFAM" id="SSF160459">
    <property type="entry name" value="BLRF2-like"/>
    <property type="match status" value="1"/>
</dbReference>
<dbReference type="AlphaFoldDB" id="A0A380KLA5"/>
<sequence length="168" mass="19090">MLKITERTGNAEKGDIDMSEFTTIETQEELDRIVKERLARQKEKYSDYDELKERVQKLEKENVDLQATIEESGQSKTEQEQHIAELEAKISGYETEKMRTRVALEYGLPIDMAGRLQGNDENALKTDAELLAGFMKAKEPKSPLKSTEPPIGDKNGWAELARNLTEGE</sequence>
<accession>A0A380KLA5</accession>
<dbReference type="Pfam" id="PF14265">
    <property type="entry name" value="DUF4355"/>
    <property type="match status" value="1"/>
</dbReference>
<feature type="coiled-coil region" evidence="1">
    <location>
        <begin position="38"/>
        <end position="103"/>
    </location>
</feature>
<dbReference type="EMBL" id="UHFP01000001">
    <property type="protein sequence ID" value="SUN68085.1"/>
    <property type="molecule type" value="Genomic_DNA"/>
</dbReference>
<evidence type="ECO:0000313" key="3">
    <source>
        <dbReference type="EMBL" id="SUN68085.1"/>
    </source>
</evidence>